<gene>
    <name evidence="2" type="ORF">Tci_924621</name>
</gene>
<feature type="region of interest" description="Disordered" evidence="1">
    <location>
        <begin position="1"/>
        <end position="79"/>
    </location>
</feature>
<evidence type="ECO:0000256" key="1">
    <source>
        <dbReference type="SAM" id="MobiDB-lite"/>
    </source>
</evidence>
<feature type="non-terminal residue" evidence="2">
    <location>
        <position position="1"/>
    </location>
</feature>
<dbReference type="EMBL" id="BKCJ011784787">
    <property type="protein sequence ID" value="GFD52652.1"/>
    <property type="molecule type" value="Genomic_DNA"/>
</dbReference>
<feature type="compositionally biased region" description="Low complexity" evidence="1">
    <location>
        <begin position="1"/>
        <end position="30"/>
    </location>
</feature>
<proteinExistence type="predicted"/>
<accession>A0A699WXY5</accession>
<sequence>VPAGAGRALAGGAAAPARAGAAPAAQPLRADSAQLLRKPRLRGAPRPGARPGAGGRAAAARGPHLPGRAAAPLAHPGLA</sequence>
<feature type="compositionally biased region" description="Low complexity" evidence="1">
    <location>
        <begin position="44"/>
        <end position="79"/>
    </location>
</feature>
<evidence type="ECO:0000313" key="2">
    <source>
        <dbReference type="EMBL" id="GFD52652.1"/>
    </source>
</evidence>
<reference evidence="2" key="1">
    <citation type="journal article" date="2019" name="Sci. Rep.">
        <title>Draft genome of Tanacetum cinerariifolium, the natural source of mosquito coil.</title>
        <authorList>
            <person name="Yamashiro T."/>
            <person name="Shiraishi A."/>
            <person name="Satake H."/>
            <person name="Nakayama K."/>
        </authorList>
    </citation>
    <scope>NUCLEOTIDE SEQUENCE</scope>
</reference>
<protein>
    <submittedName>
        <fullName evidence="2">Uncharacterized protein</fullName>
    </submittedName>
</protein>
<comment type="caution">
    <text evidence="2">The sequence shown here is derived from an EMBL/GenBank/DDBJ whole genome shotgun (WGS) entry which is preliminary data.</text>
</comment>
<dbReference type="AlphaFoldDB" id="A0A699WXY5"/>
<organism evidence="2">
    <name type="scientific">Tanacetum cinerariifolium</name>
    <name type="common">Dalmatian daisy</name>
    <name type="synonym">Chrysanthemum cinerariifolium</name>
    <dbReference type="NCBI Taxonomy" id="118510"/>
    <lineage>
        <taxon>Eukaryota</taxon>
        <taxon>Viridiplantae</taxon>
        <taxon>Streptophyta</taxon>
        <taxon>Embryophyta</taxon>
        <taxon>Tracheophyta</taxon>
        <taxon>Spermatophyta</taxon>
        <taxon>Magnoliopsida</taxon>
        <taxon>eudicotyledons</taxon>
        <taxon>Gunneridae</taxon>
        <taxon>Pentapetalae</taxon>
        <taxon>asterids</taxon>
        <taxon>campanulids</taxon>
        <taxon>Asterales</taxon>
        <taxon>Asteraceae</taxon>
        <taxon>Asteroideae</taxon>
        <taxon>Anthemideae</taxon>
        <taxon>Anthemidinae</taxon>
        <taxon>Tanacetum</taxon>
    </lineage>
</organism>
<name>A0A699WXY5_TANCI</name>